<dbReference type="SUPFAM" id="SSF88723">
    <property type="entry name" value="PIN domain-like"/>
    <property type="match status" value="1"/>
</dbReference>
<evidence type="ECO:0000256" key="8">
    <source>
        <dbReference type="SAM" id="MobiDB-lite"/>
    </source>
</evidence>
<dbReference type="FunFam" id="3.40.50.1010:FF:000006">
    <property type="entry name" value="rRNA-processing protein UTP23 homolog"/>
    <property type="match status" value="1"/>
</dbReference>
<dbReference type="RefSeq" id="XP_033455146.1">
    <property type="nucleotide sequence ID" value="XM_033606043.1"/>
</dbReference>
<accession>A0A6J3LQJ1</accession>
<feature type="compositionally biased region" description="Acidic residues" evidence="8">
    <location>
        <begin position="199"/>
        <end position="212"/>
    </location>
</feature>
<dbReference type="Proteomes" id="UP000504637">
    <property type="component" value="Unplaced"/>
</dbReference>
<comment type="similarity">
    <text evidence="6">Belongs to the UTP23/FCF1 family. UTP23 subfamily.</text>
</comment>
<evidence type="ECO:0000256" key="6">
    <source>
        <dbReference type="ARBA" id="ARBA00038503"/>
    </source>
</evidence>
<protein>
    <recommendedName>
        <fullName evidence="7">U three protein 23</fullName>
    </recommendedName>
</protein>
<dbReference type="Pfam" id="PF24779">
    <property type="entry name" value="UTP23_sensor"/>
    <property type="match status" value="1"/>
</dbReference>
<evidence type="ECO:0000256" key="3">
    <source>
        <dbReference type="ARBA" id="ARBA00022552"/>
    </source>
</evidence>
<comment type="function">
    <text evidence="5">Involved in rRNA-processing and ribosome biogenesis.</text>
</comment>
<dbReference type="InterPro" id="IPR057776">
    <property type="entry name" value="UTP23_sensor"/>
</dbReference>
<keyword evidence="10" id="KW-1185">Reference proteome</keyword>
<evidence type="ECO:0000256" key="2">
    <source>
        <dbReference type="ARBA" id="ARBA00022517"/>
    </source>
</evidence>
<evidence type="ECO:0000313" key="11">
    <source>
        <dbReference type="RefSeq" id="XP_033455146.1"/>
    </source>
</evidence>
<organism evidence="11">
    <name type="scientific">Dissoconium aciculare CBS 342.82</name>
    <dbReference type="NCBI Taxonomy" id="1314786"/>
    <lineage>
        <taxon>Eukaryota</taxon>
        <taxon>Fungi</taxon>
        <taxon>Dikarya</taxon>
        <taxon>Ascomycota</taxon>
        <taxon>Pezizomycotina</taxon>
        <taxon>Dothideomycetes</taxon>
        <taxon>Dothideomycetidae</taxon>
        <taxon>Mycosphaerellales</taxon>
        <taxon>Dissoconiaceae</taxon>
        <taxon>Dissoconium</taxon>
    </lineage>
</organism>
<dbReference type="GO" id="GO:0006364">
    <property type="term" value="P:rRNA processing"/>
    <property type="evidence" value="ECO:0007669"/>
    <property type="project" value="UniProtKB-KW"/>
</dbReference>
<comment type="subcellular location">
    <subcellularLocation>
        <location evidence="1">Nucleus</location>
        <location evidence="1">Nucleolus</location>
    </subcellularLocation>
</comment>
<dbReference type="Gene3D" id="3.40.50.1010">
    <property type="entry name" value="5'-nuclease"/>
    <property type="match status" value="1"/>
</dbReference>
<evidence type="ECO:0000256" key="5">
    <source>
        <dbReference type="ARBA" id="ARBA00037300"/>
    </source>
</evidence>
<evidence type="ECO:0000313" key="10">
    <source>
        <dbReference type="Proteomes" id="UP000504637"/>
    </source>
</evidence>
<name>A0A6J3LQJ1_9PEZI</name>
<feature type="compositionally biased region" description="Basic and acidic residues" evidence="8">
    <location>
        <begin position="285"/>
        <end position="295"/>
    </location>
</feature>
<gene>
    <name evidence="11" type="ORF">K489DRAFT_385224</name>
</gene>
<keyword evidence="2" id="KW-0690">Ribosome biogenesis</keyword>
<keyword evidence="3" id="KW-0698">rRNA processing</keyword>
<evidence type="ECO:0000256" key="1">
    <source>
        <dbReference type="ARBA" id="ARBA00004604"/>
    </source>
</evidence>
<dbReference type="GeneID" id="54363843"/>
<reference evidence="11" key="1">
    <citation type="submission" date="2020-01" db="EMBL/GenBank/DDBJ databases">
        <authorList>
            <consortium name="DOE Joint Genome Institute"/>
            <person name="Haridas S."/>
            <person name="Albert R."/>
            <person name="Binder M."/>
            <person name="Bloem J."/>
            <person name="Labutti K."/>
            <person name="Salamov A."/>
            <person name="Andreopoulos B."/>
            <person name="Baker S.E."/>
            <person name="Barry K."/>
            <person name="Bills G."/>
            <person name="Bluhm B.H."/>
            <person name="Cannon C."/>
            <person name="Castanera R."/>
            <person name="Culley D.E."/>
            <person name="Daum C."/>
            <person name="Ezra D."/>
            <person name="Gonzalez J.B."/>
            <person name="Henrissat B."/>
            <person name="Kuo A."/>
            <person name="Liang C."/>
            <person name="Lipzen A."/>
            <person name="Lutzoni F."/>
            <person name="Magnuson J."/>
            <person name="Mondo S."/>
            <person name="Nolan M."/>
            <person name="Ohm R."/>
            <person name="Pangilinan J."/>
            <person name="Park H.-J."/>
            <person name="Ramirez L."/>
            <person name="Alfaro M."/>
            <person name="Sun H."/>
            <person name="Tritt A."/>
            <person name="Yoshinaga Y."/>
            <person name="Zwiers L.-H."/>
            <person name="Turgeon B.G."/>
            <person name="Goodwin S.B."/>
            <person name="Spatafora J.W."/>
            <person name="Crous P.W."/>
            <person name="Grigoriev I.V."/>
        </authorList>
    </citation>
    <scope>NUCLEOTIDE SEQUENCE</scope>
    <source>
        <strain evidence="11">CBS 342.82</strain>
    </source>
</reference>
<dbReference type="GO" id="GO:0032040">
    <property type="term" value="C:small-subunit processome"/>
    <property type="evidence" value="ECO:0007669"/>
    <property type="project" value="InterPro"/>
</dbReference>
<dbReference type="CDD" id="cd09865">
    <property type="entry name" value="PIN_ScUtp23p-like"/>
    <property type="match status" value="1"/>
</dbReference>
<feature type="compositionally biased region" description="Basic and acidic residues" evidence="8">
    <location>
        <begin position="165"/>
        <end position="198"/>
    </location>
</feature>
<reference evidence="11" key="3">
    <citation type="submission" date="2025-08" db="UniProtKB">
        <authorList>
            <consortium name="RefSeq"/>
        </authorList>
    </citation>
    <scope>IDENTIFICATION</scope>
    <source>
        <strain evidence="11">CBS 342.82</strain>
    </source>
</reference>
<evidence type="ECO:0000259" key="9">
    <source>
        <dbReference type="Pfam" id="PF24779"/>
    </source>
</evidence>
<keyword evidence="4" id="KW-0539">Nucleus</keyword>
<reference evidence="11" key="2">
    <citation type="submission" date="2020-04" db="EMBL/GenBank/DDBJ databases">
        <authorList>
            <consortium name="NCBI Genome Project"/>
        </authorList>
    </citation>
    <scope>NUCLEOTIDE SEQUENCE</scope>
    <source>
        <strain evidence="11">CBS 342.82</strain>
    </source>
</reference>
<feature type="domain" description="UTP23 sensor motif region" evidence="9">
    <location>
        <begin position="229"/>
        <end position="248"/>
    </location>
</feature>
<sequence>MRGRRSKQYRKLMHQYGLAFGFREPYQVLLSSEIIKDAARCKMRLGSMLEGTLHGQIKPMITQCCIRHLYNAQDGANQAEKDAWITVAKEAERRRCGHHELEEPLSELDCLKSTVDPKGSGNNKNCYVIATQDVEVRKWMRANVAGVPLIYVQRSVMILEPMSGRTEDVKSAEEKRKYRAGLRDTRGAKSTGEKRKREEDDDGEERDEEETNGETHKGEAADSIQTPKKKKAKGPRGPNPLSVKKGKKEKKEKNGRPKIPVKHWKVEKATEGSDPSAESGATKPRAQESKYERESIKRKRKRAAKSEAAADTTDRGHTNGVGGDS</sequence>
<dbReference type="Pfam" id="PF04900">
    <property type="entry name" value="Fcf1"/>
    <property type="match status" value="1"/>
</dbReference>
<evidence type="ECO:0000256" key="7">
    <source>
        <dbReference type="ARBA" id="ARBA00076388"/>
    </source>
</evidence>
<dbReference type="AlphaFoldDB" id="A0A6J3LQJ1"/>
<proteinExistence type="inferred from homology"/>
<feature type="region of interest" description="Disordered" evidence="8">
    <location>
        <begin position="164"/>
        <end position="325"/>
    </location>
</feature>
<dbReference type="OrthoDB" id="25675at2759"/>
<evidence type="ECO:0000256" key="4">
    <source>
        <dbReference type="ARBA" id="ARBA00023242"/>
    </source>
</evidence>
<dbReference type="InterPro" id="IPR006984">
    <property type="entry name" value="Fcf1/UTP23"/>
</dbReference>
<dbReference type="InterPro" id="IPR029060">
    <property type="entry name" value="PIN-like_dom_sf"/>
</dbReference>
<dbReference type="PANTHER" id="PTHR12416">
    <property type="entry name" value="RRNA-PROCESSING PROTEIN UTP23 HOMOLOG"/>
    <property type="match status" value="1"/>
</dbReference>